<accession>A0A953LHP8</accession>
<dbReference type="GO" id="GO:0003677">
    <property type="term" value="F:DNA binding"/>
    <property type="evidence" value="ECO:0007669"/>
    <property type="project" value="InterPro"/>
</dbReference>
<feature type="region of interest" description="Disordered" evidence="1">
    <location>
        <begin position="159"/>
        <end position="188"/>
    </location>
</feature>
<evidence type="ECO:0000259" key="2">
    <source>
        <dbReference type="Pfam" id="PF01396"/>
    </source>
</evidence>
<dbReference type="GO" id="GO:0006265">
    <property type="term" value="P:DNA topological change"/>
    <property type="evidence" value="ECO:0007669"/>
    <property type="project" value="InterPro"/>
</dbReference>
<proteinExistence type="predicted"/>
<dbReference type="GO" id="GO:0003916">
    <property type="term" value="F:DNA topoisomerase activity"/>
    <property type="evidence" value="ECO:0007669"/>
    <property type="project" value="InterPro"/>
</dbReference>
<evidence type="ECO:0000313" key="4">
    <source>
        <dbReference type="EMBL" id="MBY6275179.1"/>
    </source>
</evidence>
<sequence>MEKMSSQNVGCLGFLFRMFGSQEEKPVAKVSYRVREAVLSPAELSLYGVLRLAIGNRWVIFPKVRMIDIFSPVGQDHRAGQNRLMPRHVDFLLCDPQTTRPVLAVELDDRSHERSDRQESDAFKDQVFRSAGIPLVRIRARANYSVEEIASALQNAVARPSQTSGVTAPRPVNQPKPAPKRGAPPLCPKCGTPMVVRQSRQDGSRFYGCPNYPRCRQTAPLTE</sequence>
<name>A0A953LHP8_SYMTR</name>
<gene>
    <name evidence="4" type="ORF">CWE10_03030</name>
</gene>
<dbReference type="Pfam" id="PF01396">
    <property type="entry name" value="Zn_ribbon_Top1"/>
    <property type="match status" value="1"/>
</dbReference>
<comment type="caution">
    <text evidence="4">The sequence shown here is derived from an EMBL/GenBank/DDBJ whole genome shotgun (WGS) entry which is preliminary data.</text>
</comment>
<reference evidence="4" key="1">
    <citation type="submission" date="2017-11" db="EMBL/GenBank/DDBJ databases">
        <title>Three new genomes from thermophilic consortium.</title>
        <authorList>
            <person name="Quaggio R."/>
            <person name="Amgarten D."/>
            <person name="Setubal J.C."/>
        </authorList>
    </citation>
    <scope>NUCLEOTIDE SEQUENCE</scope>
    <source>
        <strain evidence="4">ZCTH01-B2</strain>
    </source>
</reference>
<dbReference type="EMBL" id="PIUK01000015">
    <property type="protein sequence ID" value="MBY6275179.1"/>
    <property type="molecule type" value="Genomic_DNA"/>
</dbReference>
<dbReference type="GO" id="GO:0005694">
    <property type="term" value="C:chromosome"/>
    <property type="evidence" value="ECO:0007669"/>
    <property type="project" value="InterPro"/>
</dbReference>
<dbReference type="AlphaFoldDB" id="A0A953LHP8"/>
<dbReference type="PIRSF" id="PIRSF028063">
    <property type="entry name" value="UCP028063"/>
    <property type="match status" value="1"/>
</dbReference>
<evidence type="ECO:0000256" key="1">
    <source>
        <dbReference type="SAM" id="MobiDB-lite"/>
    </source>
</evidence>
<dbReference type="InterPro" id="IPR014538">
    <property type="entry name" value="UCP028063_topo_Znf"/>
</dbReference>
<protein>
    <submittedName>
        <fullName evidence="4">Topoisomerase</fullName>
    </submittedName>
</protein>
<dbReference type="InterPro" id="IPR024402">
    <property type="entry name" value="DUF2726"/>
</dbReference>
<dbReference type="InterPro" id="IPR013498">
    <property type="entry name" value="Topo_IA_Znf"/>
</dbReference>
<dbReference type="Proteomes" id="UP000732377">
    <property type="component" value="Unassembled WGS sequence"/>
</dbReference>
<dbReference type="Gene3D" id="3.30.65.10">
    <property type="entry name" value="Bacterial Topoisomerase I, domain 1"/>
    <property type="match status" value="1"/>
</dbReference>
<feature type="domain" description="DNA topoisomerase type IA zn finger" evidence="2">
    <location>
        <begin position="187"/>
        <end position="221"/>
    </location>
</feature>
<evidence type="ECO:0000313" key="5">
    <source>
        <dbReference type="Proteomes" id="UP000732377"/>
    </source>
</evidence>
<evidence type="ECO:0000259" key="3">
    <source>
        <dbReference type="Pfam" id="PF10881"/>
    </source>
</evidence>
<organism evidence="4 5">
    <name type="scientific">Symbiobacterium thermophilum</name>
    <dbReference type="NCBI Taxonomy" id="2734"/>
    <lineage>
        <taxon>Bacteria</taxon>
        <taxon>Bacillati</taxon>
        <taxon>Bacillota</taxon>
        <taxon>Clostridia</taxon>
        <taxon>Eubacteriales</taxon>
        <taxon>Symbiobacteriaceae</taxon>
        <taxon>Symbiobacterium</taxon>
    </lineage>
</organism>
<dbReference type="SUPFAM" id="SSF57783">
    <property type="entry name" value="Zinc beta-ribbon"/>
    <property type="match status" value="1"/>
</dbReference>
<feature type="domain" description="DUF2726" evidence="3">
    <location>
        <begin position="36"/>
        <end position="154"/>
    </location>
</feature>
<dbReference type="Pfam" id="PF10881">
    <property type="entry name" value="DUF2726"/>
    <property type="match status" value="1"/>
</dbReference>